<keyword evidence="4" id="KW-1133">Transmembrane helix</keyword>
<evidence type="ECO:0000256" key="2">
    <source>
        <dbReference type="ARBA" id="ARBA00006727"/>
    </source>
</evidence>
<feature type="transmembrane region" description="Helical" evidence="4">
    <location>
        <begin position="104"/>
        <end position="123"/>
    </location>
</feature>
<gene>
    <name evidence="6" type="ORF">BofuT4_P162210.1</name>
</gene>
<accession>G2YT28</accession>
<dbReference type="InterPro" id="IPR050327">
    <property type="entry name" value="Proton-linked_MCT"/>
</dbReference>
<name>G2YT28_BOTF4</name>
<dbReference type="GO" id="GO:0022857">
    <property type="term" value="F:transmembrane transporter activity"/>
    <property type="evidence" value="ECO:0007669"/>
    <property type="project" value="InterPro"/>
</dbReference>
<comment type="similarity">
    <text evidence="2">Belongs to the major facilitator superfamily. Monocarboxylate porter (TC 2.A.1.13) family.</text>
</comment>
<evidence type="ECO:0000256" key="3">
    <source>
        <dbReference type="SAM" id="MobiDB-lite"/>
    </source>
</evidence>
<evidence type="ECO:0000313" key="7">
    <source>
        <dbReference type="Proteomes" id="UP000008177"/>
    </source>
</evidence>
<evidence type="ECO:0000259" key="5">
    <source>
        <dbReference type="PROSITE" id="PS50850"/>
    </source>
</evidence>
<dbReference type="OrthoDB" id="410267at2759"/>
<feature type="transmembrane region" description="Helical" evidence="4">
    <location>
        <begin position="481"/>
        <end position="502"/>
    </location>
</feature>
<feature type="transmembrane region" description="Helical" evidence="4">
    <location>
        <begin position="348"/>
        <end position="370"/>
    </location>
</feature>
<feature type="transmembrane region" description="Helical" evidence="4">
    <location>
        <begin position="307"/>
        <end position="328"/>
    </location>
</feature>
<dbReference type="InterPro" id="IPR036259">
    <property type="entry name" value="MFS_trans_sf"/>
</dbReference>
<dbReference type="AlphaFoldDB" id="G2YT28"/>
<feature type="compositionally biased region" description="Polar residues" evidence="3">
    <location>
        <begin position="1"/>
        <end position="16"/>
    </location>
</feature>
<proteinExistence type="inferred from homology"/>
<evidence type="ECO:0000256" key="4">
    <source>
        <dbReference type="SAM" id="Phobius"/>
    </source>
</evidence>
<dbReference type="GO" id="GO:0016020">
    <property type="term" value="C:membrane"/>
    <property type="evidence" value="ECO:0007669"/>
    <property type="project" value="UniProtKB-SubCell"/>
</dbReference>
<feature type="transmembrane region" description="Helical" evidence="4">
    <location>
        <begin position="64"/>
        <end position="92"/>
    </location>
</feature>
<feature type="domain" description="Major facilitator superfamily (MFS) profile" evidence="5">
    <location>
        <begin position="66"/>
        <end position="507"/>
    </location>
</feature>
<dbReference type="Proteomes" id="UP000008177">
    <property type="component" value="Unplaced contigs"/>
</dbReference>
<feature type="transmembrane region" description="Helical" evidence="4">
    <location>
        <begin position="447"/>
        <end position="469"/>
    </location>
</feature>
<dbReference type="InterPro" id="IPR020846">
    <property type="entry name" value="MFS_dom"/>
</dbReference>
<feature type="transmembrane region" description="Helical" evidence="4">
    <location>
        <begin position="226"/>
        <end position="245"/>
    </location>
</feature>
<keyword evidence="4" id="KW-0812">Transmembrane</keyword>
<reference evidence="7" key="1">
    <citation type="journal article" date="2011" name="PLoS Genet.">
        <title>Genomic analysis of the necrotrophic fungal pathogens Sclerotinia sclerotiorum and Botrytis cinerea.</title>
        <authorList>
            <person name="Amselem J."/>
            <person name="Cuomo C.A."/>
            <person name="van Kan J.A."/>
            <person name="Viaud M."/>
            <person name="Benito E.P."/>
            <person name="Couloux A."/>
            <person name="Coutinho P.M."/>
            <person name="de Vries R.P."/>
            <person name="Dyer P.S."/>
            <person name="Fillinger S."/>
            <person name="Fournier E."/>
            <person name="Gout L."/>
            <person name="Hahn M."/>
            <person name="Kohn L."/>
            <person name="Lapalu N."/>
            <person name="Plummer K.M."/>
            <person name="Pradier J.M."/>
            <person name="Quevillon E."/>
            <person name="Sharon A."/>
            <person name="Simon A."/>
            <person name="ten Have A."/>
            <person name="Tudzynski B."/>
            <person name="Tudzynski P."/>
            <person name="Wincker P."/>
            <person name="Andrew M."/>
            <person name="Anthouard V."/>
            <person name="Beever R.E."/>
            <person name="Beffa R."/>
            <person name="Benoit I."/>
            <person name="Bouzid O."/>
            <person name="Brault B."/>
            <person name="Chen Z."/>
            <person name="Choquer M."/>
            <person name="Collemare J."/>
            <person name="Cotton P."/>
            <person name="Danchin E.G."/>
            <person name="Da Silva C."/>
            <person name="Gautier A."/>
            <person name="Giraud C."/>
            <person name="Giraud T."/>
            <person name="Gonzalez C."/>
            <person name="Grossetete S."/>
            <person name="Guldener U."/>
            <person name="Henrissat B."/>
            <person name="Howlett B.J."/>
            <person name="Kodira C."/>
            <person name="Kretschmer M."/>
            <person name="Lappartient A."/>
            <person name="Leroch M."/>
            <person name="Levis C."/>
            <person name="Mauceli E."/>
            <person name="Neuveglise C."/>
            <person name="Oeser B."/>
            <person name="Pearson M."/>
            <person name="Poulain J."/>
            <person name="Poussereau N."/>
            <person name="Quesneville H."/>
            <person name="Rascle C."/>
            <person name="Schumacher J."/>
            <person name="Segurens B."/>
            <person name="Sexton A."/>
            <person name="Silva E."/>
            <person name="Sirven C."/>
            <person name="Soanes D.M."/>
            <person name="Talbot N.J."/>
            <person name="Templeton M."/>
            <person name="Yandava C."/>
            <person name="Yarden O."/>
            <person name="Zeng Q."/>
            <person name="Rollins J.A."/>
            <person name="Lebrun M.H."/>
            <person name="Dickman M."/>
        </authorList>
    </citation>
    <scope>NUCLEOTIDE SEQUENCE [LARGE SCALE GENOMIC DNA]</scope>
    <source>
        <strain evidence="7">T4</strain>
    </source>
</reference>
<dbReference type="PANTHER" id="PTHR11360:SF177">
    <property type="entry name" value="RIBOFLAVIN TRANSPORTER MCH5"/>
    <property type="match status" value="1"/>
</dbReference>
<evidence type="ECO:0000313" key="6">
    <source>
        <dbReference type="EMBL" id="CCD54932.1"/>
    </source>
</evidence>
<protein>
    <recommendedName>
        <fullName evidence="5">Major facilitator superfamily (MFS) profile domain-containing protein</fullName>
    </recommendedName>
</protein>
<keyword evidence="4" id="KW-0472">Membrane</keyword>
<feature type="transmembrane region" description="Helical" evidence="4">
    <location>
        <begin position="382"/>
        <end position="400"/>
    </location>
</feature>
<feature type="region of interest" description="Disordered" evidence="3">
    <location>
        <begin position="1"/>
        <end position="20"/>
    </location>
</feature>
<dbReference type="SUPFAM" id="SSF103473">
    <property type="entry name" value="MFS general substrate transporter"/>
    <property type="match status" value="1"/>
</dbReference>
<dbReference type="FunCoup" id="G2YT28">
    <property type="interactions" value="158"/>
</dbReference>
<dbReference type="Pfam" id="PF07690">
    <property type="entry name" value="MFS_1"/>
    <property type="match status" value="1"/>
</dbReference>
<sequence>MVSSSEHGSSPANRSQIPDDERWTFVDEINSSPNVERPSPSLPTAVNQVPVDAEVNYPEGGRDAWLVVLGAWCGLTASLGIYNTAGVFEVVISESILPEESSSTLGWIFSIYAFVNWICGVQIGPTFDAMGPRGLLIAGTICTLIGILAFSVCTVAAPKVAHSLAAKCAPIKILLILSRALFSTNCDTEYYQILLSFSILTGVGSSLLLTPSMGCVAHWFMERRGLASGIAFIGGGFGGVLFPLMIQSLLPKVGWGWSIRILGFVLLMLCAINVKFCRSRVPPRKGAATTWRDTLPDPQIFMDGTGAMAVTTAGVLLTDLAYFIPITYTPSYYIDRQHLSQEEALTGPAAFAYQLLAILNAASCVGRCVAGDLADRFGRYNTMIVSLFLCTISVLCFWLSDVYLLNLSNDALLVVFVLLFGFVSGSNVSLTPICLGQLCETQEYGRYYASCFTVVAFGVLGSIPIAGGLLEVVEATGKERYWGVALFTGLSYIAALLCFIWVRIKVKGWGWTTKCESNHPKFGKLGLADVLLKLTQPIPAVSLLFPSLKNLPRDTRDVLA</sequence>
<feature type="transmembrane region" description="Helical" evidence="4">
    <location>
        <begin position="194"/>
        <end position="219"/>
    </location>
</feature>
<organism evidence="6 7">
    <name type="scientific">Botryotinia fuckeliana (strain T4)</name>
    <name type="common">Noble rot fungus</name>
    <name type="synonym">Botrytis cinerea</name>
    <dbReference type="NCBI Taxonomy" id="999810"/>
    <lineage>
        <taxon>Eukaryota</taxon>
        <taxon>Fungi</taxon>
        <taxon>Dikarya</taxon>
        <taxon>Ascomycota</taxon>
        <taxon>Pezizomycotina</taxon>
        <taxon>Leotiomycetes</taxon>
        <taxon>Helotiales</taxon>
        <taxon>Sclerotiniaceae</taxon>
        <taxon>Botrytis</taxon>
    </lineage>
</organism>
<feature type="transmembrane region" description="Helical" evidence="4">
    <location>
        <begin position="257"/>
        <end position="276"/>
    </location>
</feature>
<dbReference type="InParanoid" id="G2YT28"/>
<comment type="subcellular location">
    <subcellularLocation>
        <location evidence="1">Membrane</location>
        <topology evidence="1">Multi-pass membrane protein</topology>
    </subcellularLocation>
</comment>
<feature type="transmembrane region" description="Helical" evidence="4">
    <location>
        <begin position="135"/>
        <end position="157"/>
    </location>
</feature>
<dbReference type="HOGENOM" id="CLU_001265_1_0_1"/>
<dbReference type="PROSITE" id="PS50850">
    <property type="entry name" value="MFS"/>
    <property type="match status" value="1"/>
</dbReference>
<dbReference type="eggNOG" id="KOG2504">
    <property type="taxonomic scope" value="Eukaryota"/>
</dbReference>
<feature type="transmembrane region" description="Helical" evidence="4">
    <location>
        <begin position="412"/>
        <end position="435"/>
    </location>
</feature>
<evidence type="ECO:0000256" key="1">
    <source>
        <dbReference type="ARBA" id="ARBA00004141"/>
    </source>
</evidence>
<dbReference type="EMBL" id="FQ790352">
    <property type="protein sequence ID" value="CCD54932.1"/>
    <property type="molecule type" value="Genomic_DNA"/>
</dbReference>
<dbReference type="InterPro" id="IPR011701">
    <property type="entry name" value="MFS"/>
</dbReference>
<dbReference type="Gene3D" id="1.20.1250.20">
    <property type="entry name" value="MFS general substrate transporter like domains"/>
    <property type="match status" value="2"/>
</dbReference>
<dbReference type="PANTHER" id="PTHR11360">
    <property type="entry name" value="MONOCARBOXYLATE TRANSPORTER"/>
    <property type="match status" value="1"/>
</dbReference>